<reference evidence="3 4" key="1">
    <citation type="submission" date="2019-06" db="EMBL/GenBank/DDBJ databases">
        <title>New taxonomy in bacterial strain CC-CFT640, isolated from vineyard.</title>
        <authorList>
            <person name="Lin S.-Y."/>
            <person name="Tsai C.-F."/>
            <person name="Young C.-C."/>
        </authorList>
    </citation>
    <scope>NUCLEOTIDE SEQUENCE [LARGE SCALE GENOMIC DNA]</scope>
    <source>
        <strain evidence="3 4">CC-CFT640</strain>
    </source>
</reference>
<dbReference type="OrthoDB" id="8107794at2"/>
<proteinExistence type="predicted"/>
<organism evidence="3 4">
    <name type="scientific">Vineibacter terrae</name>
    <dbReference type="NCBI Taxonomy" id="2586908"/>
    <lineage>
        <taxon>Bacteria</taxon>
        <taxon>Pseudomonadati</taxon>
        <taxon>Pseudomonadota</taxon>
        <taxon>Alphaproteobacteria</taxon>
        <taxon>Hyphomicrobiales</taxon>
        <taxon>Vineibacter</taxon>
    </lineage>
</organism>
<dbReference type="AlphaFoldDB" id="A0A5C8P959"/>
<dbReference type="PANTHER" id="PTHR43798">
    <property type="entry name" value="MONOACYLGLYCEROL LIPASE"/>
    <property type="match status" value="1"/>
</dbReference>
<keyword evidence="1 3" id="KW-0378">Hydrolase</keyword>
<dbReference type="Pfam" id="PF00561">
    <property type="entry name" value="Abhydrolase_1"/>
    <property type="match status" value="1"/>
</dbReference>
<evidence type="ECO:0000256" key="1">
    <source>
        <dbReference type="ARBA" id="ARBA00022801"/>
    </source>
</evidence>
<comment type="caution">
    <text evidence="3">The sequence shown here is derived from an EMBL/GenBank/DDBJ whole genome shotgun (WGS) entry which is preliminary data.</text>
</comment>
<dbReference type="SUPFAM" id="SSF53474">
    <property type="entry name" value="alpha/beta-Hydrolases"/>
    <property type="match status" value="1"/>
</dbReference>
<dbReference type="InterPro" id="IPR050266">
    <property type="entry name" value="AB_hydrolase_sf"/>
</dbReference>
<evidence type="ECO:0000313" key="4">
    <source>
        <dbReference type="Proteomes" id="UP000321638"/>
    </source>
</evidence>
<protein>
    <submittedName>
        <fullName evidence="3">Alpha/beta hydrolase</fullName>
    </submittedName>
</protein>
<dbReference type="EMBL" id="VDUZ01000070">
    <property type="protein sequence ID" value="TXL69866.1"/>
    <property type="molecule type" value="Genomic_DNA"/>
</dbReference>
<dbReference type="PANTHER" id="PTHR43798:SF31">
    <property type="entry name" value="AB HYDROLASE SUPERFAMILY PROTEIN YCLE"/>
    <property type="match status" value="1"/>
</dbReference>
<dbReference type="GO" id="GO:0016787">
    <property type="term" value="F:hydrolase activity"/>
    <property type="evidence" value="ECO:0007669"/>
    <property type="project" value="UniProtKB-KW"/>
</dbReference>
<feature type="domain" description="AB hydrolase-1" evidence="2">
    <location>
        <begin position="24"/>
        <end position="107"/>
    </location>
</feature>
<sequence length="279" mass="29560">MGSIKTADGRNLAWSEWGDPQARPVIFCPGAGMAGSLPFGQGVAARLRLRVISVDRPGLGGSDPDLDKSFDSWSRDIRALLAHLDAPPAPAIGFSQGAPFALALGAAGVADCVSLVSGQDELSHPAIHGLLPEPVAVMVRRAATDPLGLEAEIAATATADWLWHMIESMSGEQDRSFYASDAFAPAYRAALAAGFRRGAAGYARDTVLAMAPWPFQIERLTCPVHIWYGLEDTSPVHSPDFGSALSRRIGAARLTRFENEGSAILWTRADDILNALATA</sequence>
<dbReference type="Proteomes" id="UP000321638">
    <property type="component" value="Unassembled WGS sequence"/>
</dbReference>
<gene>
    <name evidence="3" type="ORF">FHP25_37175</name>
</gene>
<dbReference type="RefSeq" id="WP_147852075.1">
    <property type="nucleotide sequence ID" value="NZ_VDUZ01000070.1"/>
</dbReference>
<evidence type="ECO:0000313" key="3">
    <source>
        <dbReference type="EMBL" id="TXL69866.1"/>
    </source>
</evidence>
<dbReference type="Gene3D" id="3.40.50.1820">
    <property type="entry name" value="alpha/beta hydrolase"/>
    <property type="match status" value="1"/>
</dbReference>
<dbReference type="InterPro" id="IPR000073">
    <property type="entry name" value="AB_hydrolase_1"/>
</dbReference>
<dbReference type="InterPro" id="IPR029058">
    <property type="entry name" value="AB_hydrolase_fold"/>
</dbReference>
<name>A0A5C8P959_9HYPH</name>
<keyword evidence="4" id="KW-1185">Reference proteome</keyword>
<accession>A0A5C8P959</accession>
<dbReference type="GO" id="GO:0016020">
    <property type="term" value="C:membrane"/>
    <property type="evidence" value="ECO:0007669"/>
    <property type="project" value="TreeGrafter"/>
</dbReference>
<evidence type="ECO:0000259" key="2">
    <source>
        <dbReference type="Pfam" id="PF00561"/>
    </source>
</evidence>